<organism evidence="1 2">
    <name type="scientific">Willisornis vidua</name>
    <name type="common">Xingu scale-backed antbird</name>
    <dbReference type="NCBI Taxonomy" id="1566151"/>
    <lineage>
        <taxon>Eukaryota</taxon>
        <taxon>Metazoa</taxon>
        <taxon>Chordata</taxon>
        <taxon>Craniata</taxon>
        <taxon>Vertebrata</taxon>
        <taxon>Euteleostomi</taxon>
        <taxon>Archelosauria</taxon>
        <taxon>Archosauria</taxon>
        <taxon>Dinosauria</taxon>
        <taxon>Saurischia</taxon>
        <taxon>Theropoda</taxon>
        <taxon>Coelurosauria</taxon>
        <taxon>Aves</taxon>
        <taxon>Neognathae</taxon>
        <taxon>Neoaves</taxon>
        <taxon>Telluraves</taxon>
        <taxon>Australaves</taxon>
        <taxon>Passeriformes</taxon>
        <taxon>Thamnophilidae</taxon>
        <taxon>Willisornis</taxon>
    </lineage>
</organism>
<sequence length="79" mass="9419">MSQLDCIKNSMANRSREVILLLRSALMRPHLECCIQIWDPQQRKDIDLLEIPEKATKMIRGLEHHSYEDRLRELELFSL</sequence>
<proteinExistence type="predicted"/>
<name>A0ABQ9D103_9PASS</name>
<gene>
    <name evidence="1" type="ORF">WISP_113375</name>
</gene>
<dbReference type="Proteomes" id="UP001145742">
    <property type="component" value="Unassembled WGS sequence"/>
</dbReference>
<evidence type="ECO:0000313" key="2">
    <source>
        <dbReference type="Proteomes" id="UP001145742"/>
    </source>
</evidence>
<evidence type="ECO:0000313" key="1">
    <source>
        <dbReference type="EMBL" id="KAJ7409647.1"/>
    </source>
</evidence>
<dbReference type="EMBL" id="WHWB01034461">
    <property type="protein sequence ID" value="KAJ7409647.1"/>
    <property type="molecule type" value="Genomic_DNA"/>
</dbReference>
<accession>A0ABQ9D103</accession>
<comment type="caution">
    <text evidence="1">The sequence shown here is derived from an EMBL/GenBank/DDBJ whole genome shotgun (WGS) entry which is preliminary data.</text>
</comment>
<reference evidence="1" key="1">
    <citation type="submission" date="2019-10" db="EMBL/GenBank/DDBJ databases">
        <authorList>
            <person name="Soares A.E.R."/>
            <person name="Aleixo A."/>
            <person name="Schneider P."/>
            <person name="Miyaki C.Y."/>
            <person name="Schneider M.P."/>
            <person name="Mello C."/>
            <person name="Vasconcelos A.T.R."/>
        </authorList>
    </citation>
    <scope>NUCLEOTIDE SEQUENCE</scope>
    <source>
        <tissue evidence="1">Muscle</tissue>
    </source>
</reference>
<protein>
    <submittedName>
        <fullName evidence="1">Uncharacterized protein</fullName>
    </submittedName>
</protein>
<keyword evidence="2" id="KW-1185">Reference proteome</keyword>